<dbReference type="PANTHER" id="PTHR43110">
    <property type="entry name" value="THIOL PEROXIDASE"/>
    <property type="match status" value="1"/>
</dbReference>
<sequence length="171" mass="18121">MANVTLSGHPTSTTGELPAPGSKLPEFELTGTDLHQFSLEDFAGKRVVLNIFPSMDTGVCAASVRKFNELAADLDNTVVICVSQDLPFAQERFCGAEGIENVTVGSAFRTSFGEDYGVVLNGEHAKGGLLNGLLARSVVVADENHEVVHAELVEEIKTEPDYDAAVAALNS</sequence>
<feature type="compositionally biased region" description="Polar residues" evidence="7">
    <location>
        <begin position="1"/>
        <end position="15"/>
    </location>
</feature>
<feature type="disulfide bond" description="Redox-active" evidence="6">
    <location>
        <begin position="60"/>
        <end position="94"/>
    </location>
</feature>
<dbReference type="Pfam" id="PF08534">
    <property type="entry name" value="Redoxin"/>
    <property type="match status" value="1"/>
</dbReference>
<dbReference type="InterPro" id="IPR050455">
    <property type="entry name" value="Tpx_Peroxidase_subfamily"/>
</dbReference>
<accession>A0ABU1ZXF9</accession>
<evidence type="ECO:0000256" key="1">
    <source>
        <dbReference type="ARBA" id="ARBA00022559"/>
    </source>
</evidence>
<dbReference type="InterPro" id="IPR002065">
    <property type="entry name" value="TPX"/>
</dbReference>
<keyword evidence="2 6" id="KW-0049">Antioxidant</keyword>
<comment type="function">
    <text evidence="6">Thiol-specific peroxidase that catalyzes the reduction of hydrogen peroxide and organic hydroperoxides to water and alcohols, respectively. Plays a role in cell protection against oxidative stress by detoxifying peroxides.</text>
</comment>
<feature type="active site" description="Cysteine sulfenic acid (-SOH) intermediate" evidence="6">
    <location>
        <position position="60"/>
    </location>
</feature>
<dbReference type="NCBIfam" id="NF001808">
    <property type="entry name" value="PRK00522.1"/>
    <property type="match status" value="1"/>
</dbReference>
<comment type="subunit">
    <text evidence="6">Homodimer.</text>
</comment>
<dbReference type="EMBL" id="JAVDXZ010000001">
    <property type="protein sequence ID" value="MDR7329450.1"/>
    <property type="molecule type" value="Genomic_DNA"/>
</dbReference>
<proteinExistence type="inferred from homology"/>
<feature type="region of interest" description="Disordered" evidence="7">
    <location>
        <begin position="1"/>
        <end position="23"/>
    </location>
</feature>
<dbReference type="RefSeq" id="WP_290194209.1">
    <property type="nucleotide sequence ID" value="NZ_CP047654.1"/>
</dbReference>
<dbReference type="HAMAP" id="MF_00269">
    <property type="entry name" value="Tpx"/>
    <property type="match status" value="1"/>
</dbReference>
<dbReference type="InterPro" id="IPR018219">
    <property type="entry name" value="Tpx_CS"/>
</dbReference>
<evidence type="ECO:0000259" key="8">
    <source>
        <dbReference type="PROSITE" id="PS51352"/>
    </source>
</evidence>
<comment type="catalytic activity">
    <reaction evidence="6">
        <text>a hydroperoxide + [thioredoxin]-dithiol = an alcohol + [thioredoxin]-disulfide + H2O</text>
        <dbReference type="Rhea" id="RHEA:62620"/>
        <dbReference type="Rhea" id="RHEA-COMP:10698"/>
        <dbReference type="Rhea" id="RHEA-COMP:10700"/>
        <dbReference type="ChEBI" id="CHEBI:15377"/>
        <dbReference type="ChEBI" id="CHEBI:29950"/>
        <dbReference type="ChEBI" id="CHEBI:30879"/>
        <dbReference type="ChEBI" id="CHEBI:35924"/>
        <dbReference type="ChEBI" id="CHEBI:50058"/>
        <dbReference type="EC" id="1.11.1.24"/>
    </reaction>
</comment>
<name>A0ABU1ZXF9_9CORY</name>
<comment type="miscellaneous">
    <text evidence="6">The active site is a conserved redox-active cysteine residue, the peroxidatic cysteine (C(P)), which makes the nucleophilic attack on the peroxide substrate. The peroxide oxidizes the C(P)-SH to cysteine sulfenic acid (C(P)-SOH), which then reacts with another cysteine residue, the resolving cysteine (C(R)), to form a disulfide bridge. The disulfide is subsequently reduced by an appropriate electron donor to complete the catalytic cycle. In this atypical 2-Cys peroxiredoxin, C(R) is present in the same subunit to form an intramolecular disulfide. The disulfide is subsequently reduced by thioredoxin.</text>
</comment>
<dbReference type="CDD" id="cd03014">
    <property type="entry name" value="PRX_Atyp2cys"/>
    <property type="match status" value="1"/>
</dbReference>
<dbReference type="SUPFAM" id="SSF52833">
    <property type="entry name" value="Thioredoxin-like"/>
    <property type="match status" value="1"/>
</dbReference>
<gene>
    <name evidence="6" type="primary">tpx</name>
    <name evidence="9" type="ORF">J2S39_001126</name>
</gene>
<evidence type="ECO:0000256" key="7">
    <source>
        <dbReference type="SAM" id="MobiDB-lite"/>
    </source>
</evidence>
<dbReference type="GO" id="GO:0004601">
    <property type="term" value="F:peroxidase activity"/>
    <property type="evidence" value="ECO:0007669"/>
    <property type="project" value="UniProtKB-KW"/>
</dbReference>
<evidence type="ECO:0000256" key="4">
    <source>
        <dbReference type="ARBA" id="ARBA00023157"/>
    </source>
</evidence>
<comment type="similarity">
    <text evidence="6">Belongs to the peroxiredoxin family. Tpx subfamily.</text>
</comment>
<protein>
    <recommendedName>
        <fullName evidence="6">Thiol peroxidase</fullName>
        <shortName evidence="6">Tpx</shortName>
        <ecNumber evidence="6">1.11.1.24</ecNumber>
    </recommendedName>
    <alternativeName>
        <fullName evidence="6">Peroxiredoxin tpx</fullName>
        <shortName evidence="6">Prx</shortName>
    </alternativeName>
    <alternativeName>
        <fullName evidence="6">Thioredoxin peroxidase</fullName>
    </alternativeName>
    <alternativeName>
        <fullName evidence="6">Thioredoxin-dependent peroxiredoxin</fullName>
    </alternativeName>
</protein>
<dbReference type="EC" id="1.11.1.24" evidence="6"/>
<comment type="caution">
    <text evidence="9">The sequence shown here is derived from an EMBL/GenBank/DDBJ whole genome shotgun (WGS) entry which is preliminary data.</text>
</comment>
<keyword evidence="5 6" id="KW-0676">Redox-active center</keyword>
<dbReference type="PANTHER" id="PTHR43110:SF1">
    <property type="entry name" value="THIOL PEROXIDASE"/>
    <property type="match status" value="1"/>
</dbReference>
<evidence type="ECO:0000313" key="10">
    <source>
        <dbReference type="Proteomes" id="UP001180840"/>
    </source>
</evidence>
<keyword evidence="10" id="KW-1185">Reference proteome</keyword>
<reference evidence="9" key="1">
    <citation type="submission" date="2023-07" db="EMBL/GenBank/DDBJ databases">
        <title>Sequencing the genomes of 1000 actinobacteria strains.</title>
        <authorList>
            <person name="Klenk H.-P."/>
        </authorList>
    </citation>
    <scope>NUCLEOTIDE SEQUENCE</scope>
    <source>
        <strain evidence="9">DSM 107476</strain>
    </source>
</reference>
<dbReference type="InterPro" id="IPR013740">
    <property type="entry name" value="Redoxin"/>
</dbReference>
<evidence type="ECO:0000313" key="9">
    <source>
        <dbReference type="EMBL" id="MDR7329450.1"/>
    </source>
</evidence>
<dbReference type="Gene3D" id="3.40.30.10">
    <property type="entry name" value="Glutaredoxin"/>
    <property type="match status" value="1"/>
</dbReference>
<evidence type="ECO:0000256" key="3">
    <source>
        <dbReference type="ARBA" id="ARBA00023002"/>
    </source>
</evidence>
<dbReference type="PROSITE" id="PS01265">
    <property type="entry name" value="TPX"/>
    <property type="match status" value="1"/>
</dbReference>
<organism evidence="9 10">
    <name type="scientific">Corynebacterium guangdongense</name>
    <dbReference type="NCBI Taxonomy" id="1783348"/>
    <lineage>
        <taxon>Bacteria</taxon>
        <taxon>Bacillati</taxon>
        <taxon>Actinomycetota</taxon>
        <taxon>Actinomycetes</taxon>
        <taxon>Mycobacteriales</taxon>
        <taxon>Corynebacteriaceae</taxon>
        <taxon>Corynebacterium</taxon>
    </lineage>
</organism>
<evidence type="ECO:0000256" key="6">
    <source>
        <dbReference type="HAMAP-Rule" id="MF_00269"/>
    </source>
</evidence>
<dbReference type="Proteomes" id="UP001180840">
    <property type="component" value="Unassembled WGS sequence"/>
</dbReference>
<keyword evidence="1 6" id="KW-0575">Peroxidase</keyword>
<dbReference type="InterPro" id="IPR013766">
    <property type="entry name" value="Thioredoxin_domain"/>
</dbReference>
<feature type="domain" description="Thioredoxin" evidence="8">
    <location>
        <begin position="18"/>
        <end position="171"/>
    </location>
</feature>
<keyword evidence="4 6" id="KW-1015">Disulfide bond</keyword>
<keyword evidence="3 6" id="KW-0560">Oxidoreductase</keyword>
<evidence type="ECO:0000256" key="2">
    <source>
        <dbReference type="ARBA" id="ARBA00022862"/>
    </source>
</evidence>
<dbReference type="InterPro" id="IPR036249">
    <property type="entry name" value="Thioredoxin-like_sf"/>
</dbReference>
<evidence type="ECO:0000256" key="5">
    <source>
        <dbReference type="ARBA" id="ARBA00023284"/>
    </source>
</evidence>
<dbReference type="PROSITE" id="PS51352">
    <property type="entry name" value="THIOREDOXIN_2"/>
    <property type="match status" value="1"/>
</dbReference>